<evidence type="ECO:0000313" key="2">
    <source>
        <dbReference type="EMBL" id="CAH7676282.1"/>
    </source>
</evidence>
<dbReference type="Proteomes" id="UP001153365">
    <property type="component" value="Unassembled WGS sequence"/>
</dbReference>
<comment type="caution">
    <text evidence="2">The sequence shown here is derived from an EMBL/GenBank/DDBJ whole genome shotgun (WGS) entry which is preliminary data.</text>
</comment>
<evidence type="ECO:0000256" key="1">
    <source>
        <dbReference type="SAM" id="MobiDB-lite"/>
    </source>
</evidence>
<evidence type="ECO:0000313" key="3">
    <source>
        <dbReference type="Proteomes" id="UP001153365"/>
    </source>
</evidence>
<gene>
    <name evidence="2" type="ORF">PPACK8108_LOCUS11393</name>
</gene>
<accession>A0AAV0B031</accession>
<reference evidence="2" key="1">
    <citation type="submission" date="2022-06" db="EMBL/GenBank/DDBJ databases">
        <authorList>
            <consortium name="SYNGENTA / RWTH Aachen University"/>
        </authorList>
    </citation>
    <scope>NUCLEOTIDE SEQUENCE</scope>
</reference>
<organism evidence="2 3">
    <name type="scientific">Phakopsora pachyrhizi</name>
    <name type="common">Asian soybean rust disease fungus</name>
    <dbReference type="NCBI Taxonomy" id="170000"/>
    <lineage>
        <taxon>Eukaryota</taxon>
        <taxon>Fungi</taxon>
        <taxon>Dikarya</taxon>
        <taxon>Basidiomycota</taxon>
        <taxon>Pucciniomycotina</taxon>
        <taxon>Pucciniomycetes</taxon>
        <taxon>Pucciniales</taxon>
        <taxon>Phakopsoraceae</taxon>
        <taxon>Phakopsora</taxon>
    </lineage>
</organism>
<proteinExistence type="predicted"/>
<keyword evidence="3" id="KW-1185">Reference proteome</keyword>
<dbReference type="EMBL" id="CALTRL010002632">
    <property type="protein sequence ID" value="CAH7676282.1"/>
    <property type="molecule type" value="Genomic_DNA"/>
</dbReference>
<feature type="region of interest" description="Disordered" evidence="1">
    <location>
        <begin position="28"/>
        <end position="54"/>
    </location>
</feature>
<protein>
    <submittedName>
        <fullName evidence="2">Expressed protein</fullName>
    </submittedName>
</protein>
<name>A0AAV0B031_PHAPC</name>
<dbReference type="AlphaFoldDB" id="A0AAV0B031"/>
<sequence length="72" mass="8343">MGSRFKKMKSPLTMCRLLKKILMNSHYLEMKNNQNQKPKPPTEEAPITSGSQQTFPAGLRFQKKLLKKKHLS</sequence>